<evidence type="ECO:0000259" key="1">
    <source>
        <dbReference type="Pfam" id="PF02617"/>
    </source>
</evidence>
<proteinExistence type="predicted"/>
<keyword evidence="2" id="KW-0378">Hydrolase</keyword>
<dbReference type="Proteomes" id="UP001204144">
    <property type="component" value="Unassembled WGS sequence"/>
</dbReference>
<dbReference type="EMBL" id="RJUF01000002">
    <property type="protein sequence ID" value="MCP9761604.1"/>
    <property type="molecule type" value="Genomic_DNA"/>
</dbReference>
<feature type="domain" description="Adaptor protein ClpS core" evidence="1">
    <location>
        <begin position="23"/>
        <end position="85"/>
    </location>
</feature>
<reference evidence="2 3" key="1">
    <citation type="submission" date="2018-11" db="EMBL/GenBank/DDBJ databases">
        <title>Novel bacteria species description.</title>
        <authorList>
            <person name="Han J.-H."/>
        </authorList>
    </citation>
    <scope>NUCLEOTIDE SEQUENCE [LARGE SCALE GENOMIC DNA]</scope>
    <source>
        <strain evidence="2 3">KCTC23259</strain>
    </source>
</reference>
<protein>
    <submittedName>
        <fullName evidence="2">ATP-dependent Clp protease adaptor ClpS</fullName>
    </submittedName>
</protein>
<dbReference type="GO" id="GO:0030163">
    <property type="term" value="P:protein catabolic process"/>
    <property type="evidence" value="ECO:0007669"/>
    <property type="project" value="InterPro"/>
</dbReference>
<evidence type="ECO:0000313" key="2">
    <source>
        <dbReference type="EMBL" id="MCP9761604.1"/>
    </source>
</evidence>
<organism evidence="2 3">
    <name type="scientific">Lacihabitans soyangensis</name>
    <dbReference type="NCBI Taxonomy" id="869394"/>
    <lineage>
        <taxon>Bacteria</taxon>
        <taxon>Pseudomonadati</taxon>
        <taxon>Bacteroidota</taxon>
        <taxon>Cytophagia</taxon>
        <taxon>Cytophagales</taxon>
        <taxon>Leadbetterellaceae</taxon>
        <taxon>Lacihabitans</taxon>
    </lineage>
</organism>
<dbReference type="Pfam" id="PF02617">
    <property type="entry name" value="ClpS"/>
    <property type="match status" value="1"/>
</dbReference>
<gene>
    <name evidence="2" type="ORF">EGI31_01465</name>
</gene>
<comment type="caution">
    <text evidence="2">The sequence shown here is derived from an EMBL/GenBank/DDBJ whole genome shotgun (WGS) entry which is preliminary data.</text>
</comment>
<dbReference type="InterPro" id="IPR014719">
    <property type="entry name" value="Ribosomal_bL12_C/ClpS-like"/>
</dbReference>
<dbReference type="GO" id="GO:0006508">
    <property type="term" value="P:proteolysis"/>
    <property type="evidence" value="ECO:0007669"/>
    <property type="project" value="UniProtKB-KW"/>
</dbReference>
<keyword evidence="2" id="KW-0645">Protease</keyword>
<keyword evidence="3" id="KW-1185">Reference proteome</keyword>
<dbReference type="Gene3D" id="3.30.1390.10">
    <property type="match status" value="1"/>
</dbReference>
<dbReference type="GO" id="GO:0008233">
    <property type="term" value="F:peptidase activity"/>
    <property type="evidence" value="ECO:0007669"/>
    <property type="project" value="UniProtKB-KW"/>
</dbReference>
<dbReference type="RefSeq" id="WP_255035345.1">
    <property type="nucleotide sequence ID" value="NZ_RJUF01000002.1"/>
</dbReference>
<dbReference type="SUPFAM" id="SSF54736">
    <property type="entry name" value="ClpS-like"/>
    <property type="match status" value="1"/>
</dbReference>
<accession>A0AAE3KRL6</accession>
<sequence>MKFAPQTDVEVLIEDEVVVDDVKLYSIVVFNDEVNTFDHVIDTLIDVCKHSQEQAEQCTLIIHFKGKCSVKNGDFDELKPIRNAICQRGISAEILLR</sequence>
<dbReference type="InterPro" id="IPR003769">
    <property type="entry name" value="ClpS_core"/>
</dbReference>
<dbReference type="AlphaFoldDB" id="A0AAE3KRL6"/>
<evidence type="ECO:0000313" key="3">
    <source>
        <dbReference type="Proteomes" id="UP001204144"/>
    </source>
</evidence>
<name>A0AAE3KRL6_9BACT</name>